<accession>A0AA39JT58</accession>
<evidence type="ECO:0000313" key="1">
    <source>
        <dbReference type="EMBL" id="KAK0447356.1"/>
    </source>
</evidence>
<sequence>MPKRMTTVNRDRAIAVASILSTLTFSMAVDSDGQVIEPSDIFTDSFISFPLPFKCIIKARSAQAEAVIKSGGL</sequence>
<organism evidence="1 2">
    <name type="scientific">Armillaria tabescens</name>
    <name type="common">Ringless honey mushroom</name>
    <name type="synonym">Agaricus tabescens</name>
    <dbReference type="NCBI Taxonomy" id="1929756"/>
    <lineage>
        <taxon>Eukaryota</taxon>
        <taxon>Fungi</taxon>
        <taxon>Dikarya</taxon>
        <taxon>Basidiomycota</taxon>
        <taxon>Agaricomycotina</taxon>
        <taxon>Agaricomycetes</taxon>
        <taxon>Agaricomycetidae</taxon>
        <taxon>Agaricales</taxon>
        <taxon>Marasmiineae</taxon>
        <taxon>Physalacriaceae</taxon>
        <taxon>Desarmillaria</taxon>
    </lineage>
</organism>
<evidence type="ECO:0000313" key="2">
    <source>
        <dbReference type="Proteomes" id="UP001175211"/>
    </source>
</evidence>
<name>A0AA39JT58_ARMTA</name>
<dbReference type="EMBL" id="JAUEPS010000044">
    <property type="protein sequence ID" value="KAK0447356.1"/>
    <property type="molecule type" value="Genomic_DNA"/>
</dbReference>
<proteinExistence type="predicted"/>
<reference evidence="1" key="1">
    <citation type="submission" date="2023-06" db="EMBL/GenBank/DDBJ databases">
        <authorList>
            <consortium name="Lawrence Berkeley National Laboratory"/>
            <person name="Ahrendt S."/>
            <person name="Sahu N."/>
            <person name="Indic B."/>
            <person name="Wong-Bajracharya J."/>
            <person name="Merenyi Z."/>
            <person name="Ke H.-M."/>
            <person name="Monk M."/>
            <person name="Kocsube S."/>
            <person name="Drula E."/>
            <person name="Lipzen A."/>
            <person name="Balint B."/>
            <person name="Henrissat B."/>
            <person name="Andreopoulos B."/>
            <person name="Martin F.M."/>
            <person name="Harder C.B."/>
            <person name="Rigling D."/>
            <person name="Ford K.L."/>
            <person name="Foster G.D."/>
            <person name="Pangilinan J."/>
            <person name="Papanicolaou A."/>
            <person name="Barry K."/>
            <person name="LaButti K."/>
            <person name="Viragh M."/>
            <person name="Koriabine M."/>
            <person name="Yan M."/>
            <person name="Riley R."/>
            <person name="Champramary S."/>
            <person name="Plett K.L."/>
            <person name="Tsai I.J."/>
            <person name="Slot J."/>
            <person name="Sipos G."/>
            <person name="Plett J."/>
            <person name="Nagy L.G."/>
            <person name="Grigoriev I.V."/>
        </authorList>
    </citation>
    <scope>NUCLEOTIDE SEQUENCE</scope>
    <source>
        <strain evidence="1">CCBAS 213</strain>
    </source>
</reference>
<dbReference type="AlphaFoldDB" id="A0AA39JT58"/>
<comment type="caution">
    <text evidence="1">The sequence shown here is derived from an EMBL/GenBank/DDBJ whole genome shotgun (WGS) entry which is preliminary data.</text>
</comment>
<keyword evidence="2" id="KW-1185">Reference proteome</keyword>
<protein>
    <submittedName>
        <fullName evidence="1">Uncharacterized protein</fullName>
    </submittedName>
</protein>
<gene>
    <name evidence="1" type="ORF">EV420DRAFT_870645</name>
</gene>
<dbReference type="RefSeq" id="XP_060326077.1">
    <property type="nucleotide sequence ID" value="XM_060483802.1"/>
</dbReference>
<dbReference type="Proteomes" id="UP001175211">
    <property type="component" value="Unassembled WGS sequence"/>
</dbReference>
<dbReference type="GeneID" id="85367350"/>